<proteinExistence type="predicted"/>
<name>A0AAJ2Q0N3_9ACTN</name>
<gene>
    <name evidence="1" type="ORF">PV367_45085</name>
</gene>
<dbReference type="RefSeq" id="WP_319700019.1">
    <property type="nucleotide sequence ID" value="NZ_JARAWN010000679.1"/>
</dbReference>
<evidence type="ECO:0000313" key="1">
    <source>
        <dbReference type="EMBL" id="MDX3136812.1"/>
    </source>
</evidence>
<accession>A0AAJ2Q0N3</accession>
<dbReference type="SUPFAM" id="SSF53474">
    <property type="entry name" value="alpha/beta-Hydrolases"/>
    <property type="match status" value="1"/>
</dbReference>
<dbReference type="AlphaFoldDB" id="A0AAJ2Q0N3"/>
<dbReference type="InterPro" id="IPR029058">
    <property type="entry name" value="AB_hydrolase_fold"/>
</dbReference>
<sequence>MPALRAPDARTDLAVIEDAGHDVHLDQPQRLYEAMAGFLNSLPAGNS</sequence>
<organism evidence="1 2">
    <name type="scientific">Streptomyces europaeiscabiei</name>
    <dbReference type="NCBI Taxonomy" id="146819"/>
    <lineage>
        <taxon>Bacteria</taxon>
        <taxon>Bacillati</taxon>
        <taxon>Actinomycetota</taxon>
        <taxon>Actinomycetes</taxon>
        <taxon>Kitasatosporales</taxon>
        <taxon>Streptomycetaceae</taxon>
        <taxon>Streptomyces</taxon>
    </lineage>
</organism>
<dbReference type="Gene3D" id="3.40.50.1820">
    <property type="entry name" value="alpha/beta hydrolase"/>
    <property type="match status" value="1"/>
</dbReference>
<dbReference type="EMBL" id="JARAWN010000679">
    <property type="protein sequence ID" value="MDX3136812.1"/>
    <property type="molecule type" value="Genomic_DNA"/>
</dbReference>
<dbReference type="Proteomes" id="UP001273589">
    <property type="component" value="Unassembled WGS sequence"/>
</dbReference>
<evidence type="ECO:0000313" key="2">
    <source>
        <dbReference type="Proteomes" id="UP001273589"/>
    </source>
</evidence>
<protein>
    <submittedName>
        <fullName evidence="1">Uncharacterized protein</fullName>
    </submittedName>
</protein>
<reference evidence="1" key="1">
    <citation type="journal article" date="2023" name="Microb. Genom.">
        <title>Mesoterricola silvestris gen. nov., sp. nov., Mesoterricola sediminis sp. nov., Geothrix oryzae sp. nov., Geothrix edaphica sp. nov., Geothrix rubra sp. nov., and Geothrix limicola sp. nov., six novel members of Acidobacteriota isolated from soils.</title>
        <authorList>
            <person name="Weisberg A.J."/>
            <person name="Pearce E."/>
            <person name="Kramer C.G."/>
            <person name="Chang J.H."/>
            <person name="Clarke C.R."/>
        </authorList>
    </citation>
    <scope>NUCLEOTIDE SEQUENCE</scope>
    <source>
        <strain evidence="1">ND06-05F</strain>
    </source>
</reference>
<comment type="caution">
    <text evidence="1">The sequence shown here is derived from an EMBL/GenBank/DDBJ whole genome shotgun (WGS) entry which is preliminary data.</text>
</comment>